<evidence type="ECO:0000313" key="3">
    <source>
        <dbReference type="Proteomes" id="UP001295684"/>
    </source>
</evidence>
<dbReference type="Proteomes" id="UP001295684">
    <property type="component" value="Unassembled WGS sequence"/>
</dbReference>
<evidence type="ECO:0000256" key="1">
    <source>
        <dbReference type="SAM" id="MobiDB-lite"/>
    </source>
</evidence>
<proteinExistence type="predicted"/>
<sequence>MREKLQNRLDSHKRQSMMLELYRQNQQKKLGLAQERKSKFETVDSRVILYRFLGHLEIHDGHVWKLSTSCWICDKWQYTCLITNPLTAHSNFRQSNSFDSHYIHKKISDWNKPSKLHELSNTETPIITGSFCKWKCQKMIKIEKFYDCLLKNRLPNERIYVKEEGNDLMTKISKILNTEIYTMFRNQKCFASERKPTIMSKIMEKKSEEKRNKEKSAEIMMKFLLRQKFAKNPVYSIDMMNPTSKKHCKMLKCIKKTRFFNILFKTGAKQNAIIYRSRRYGGIFTNEIEKLMKRDSPHFVIPMKDIVQDHQGLLEGYKQKNLTNQELSQYFVYATFMPPGDTKIIINYDGIENKESHNLLESIIPVRKRDLVLHKKMIKKKLVVRQFQKHLSVFKDWMPDTQYSLRLSLDNDLKYSKLRRFITSRSEFNEIYSILLDNLPRLKEIFTYCIGVSSYPYISWLEFYRLCEQLHIPDRGTCSKATIDNTFITTNFEQVELEDNPDKSLCRYEFYEILIRLSYAKYIKSNTDRTLSEAFGRMLSDNVFKYSDFAIEGQQWREDYLWTVQLDDLYQANLEHIRRIFKLIKHEKFPYCTLSSLTDFCHKLDLSLSKRKIDLSFSLCKMTVVNEMEESAKLEQLLFPEFLEFIARLGQQVFEKNETMKLYDKVFKILQKMFLIIEEEAIDPYREGSNGIEEEEETDEEEYSA</sequence>
<gene>
    <name evidence="2" type="ORF">ECRASSUSDP1_LOCUS616</name>
</gene>
<keyword evidence="3" id="KW-1185">Reference proteome</keyword>
<comment type="caution">
    <text evidence="2">The sequence shown here is derived from an EMBL/GenBank/DDBJ whole genome shotgun (WGS) entry which is preliminary data.</text>
</comment>
<reference evidence="2" key="1">
    <citation type="submission" date="2023-07" db="EMBL/GenBank/DDBJ databases">
        <authorList>
            <consortium name="AG Swart"/>
            <person name="Singh M."/>
            <person name="Singh A."/>
            <person name="Seah K."/>
            <person name="Emmerich C."/>
        </authorList>
    </citation>
    <scope>NUCLEOTIDE SEQUENCE</scope>
    <source>
        <strain evidence="2">DP1</strain>
    </source>
</reference>
<name>A0AAD1U031_EUPCR</name>
<evidence type="ECO:0000313" key="2">
    <source>
        <dbReference type="EMBL" id="CAI2359328.1"/>
    </source>
</evidence>
<accession>A0AAD1U031</accession>
<feature type="compositionally biased region" description="Acidic residues" evidence="1">
    <location>
        <begin position="692"/>
        <end position="705"/>
    </location>
</feature>
<feature type="region of interest" description="Disordered" evidence="1">
    <location>
        <begin position="686"/>
        <end position="705"/>
    </location>
</feature>
<dbReference type="AlphaFoldDB" id="A0AAD1U031"/>
<organism evidence="2 3">
    <name type="scientific">Euplotes crassus</name>
    <dbReference type="NCBI Taxonomy" id="5936"/>
    <lineage>
        <taxon>Eukaryota</taxon>
        <taxon>Sar</taxon>
        <taxon>Alveolata</taxon>
        <taxon>Ciliophora</taxon>
        <taxon>Intramacronucleata</taxon>
        <taxon>Spirotrichea</taxon>
        <taxon>Hypotrichia</taxon>
        <taxon>Euplotida</taxon>
        <taxon>Euplotidae</taxon>
        <taxon>Moneuplotes</taxon>
    </lineage>
</organism>
<protein>
    <submittedName>
        <fullName evidence="2">Uncharacterized protein</fullName>
    </submittedName>
</protein>
<dbReference type="EMBL" id="CAMPGE010000578">
    <property type="protein sequence ID" value="CAI2359328.1"/>
    <property type="molecule type" value="Genomic_DNA"/>
</dbReference>